<accession>L2GRH0</accession>
<dbReference type="SUPFAM" id="SSF51206">
    <property type="entry name" value="cAMP-binding domain-like"/>
    <property type="match status" value="1"/>
</dbReference>
<dbReference type="OrthoDB" id="417078at2759"/>
<dbReference type="GeneID" id="19880402"/>
<dbReference type="CDD" id="cd00038">
    <property type="entry name" value="CAP_ED"/>
    <property type="match status" value="1"/>
</dbReference>
<dbReference type="GO" id="GO:0034236">
    <property type="term" value="F:protein kinase A catalytic subunit binding"/>
    <property type="evidence" value="ECO:0007669"/>
    <property type="project" value="TreeGrafter"/>
</dbReference>
<dbReference type="STRING" id="948595.L2GRH0"/>
<dbReference type="EMBL" id="GL877476">
    <property type="protein sequence ID" value="ELA45967.1"/>
    <property type="molecule type" value="Genomic_DNA"/>
</dbReference>
<dbReference type="GO" id="GO:0005829">
    <property type="term" value="C:cytosol"/>
    <property type="evidence" value="ECO:0007669"/>
    <property type="project" value="TreeGrafter"/>
</dbReference>
<name>L2GRH0_VAVCU</name>
<dbReference type="InterPro" id="IPR014710">
    <property type="entry name" value="RmlC-like_jellyroll"/>
</dbReference>
<dbReference type="InterPro" id="IPR000595">
    <property type="entry name" value="cNMP-bd_dom"/>
</dbReference>
<dbReference type="VEuPathDB" id="MicrosporidiaDB:VCUG_02541"/>
<dbReference type="OMA" id="QENKWNI"/>
<dbReference type="GO" id="GO:0005952">
    <property type="term" value="C:cAMP-dependent protein kinase complex"/>
    <property type="evidence" value="ECO:0007669"/>
    <property type="project" value="InterPro"/>
</dbReference>
<proteinExistence type="predicted"/>
<gene>
    <name evidence="2" type="ORF">VCUG_02541</name>
</gene>
<dbReference type="GO" id="GO:0004862">
    <property type="term" value="F:cAMP-dependent protein kinase inhibitor activity"/>
    <property type="evidence" value="ECO:0007669"/>
    <property type="project" value="TreeGrafter"/>
</dbReference>
<feature type="domain" description="Cyclic nucleotide-binding" evidence="1">
    <location>
        <begin position="126"/>
        <end position="222"/>
    </location>
</feature>
<sequence length="311" mass="36062">MNEEEINAIINTRIGELPEKERETARYDILYLYNRAINKQEKDDSHTNEGGTLRSVLVDISKRLVDFRLNDLRAVEDVGAPRATDEQISMAKRKTIIGERVGKNKRFPKTDEERRMLNQIFKNTFLFSFLNLRQRRNFVACMQPFDTYKDDVLIRVGDNGDRLYFLERGKFSVLNSDGEKELPLHSVIGEIALLHNVPRTATVISRADGRVWYLERECYNTIRMFDQENKWNIFVKRMKRLNRNVSELAAIATGVFVEEGKTMSLDGKMMVVVFDGEVRVGRETRALYAGDIVYDDFVAVSEVEGYVLPRE</sequence>
<evidence type="ECO:0000313" key="3">
    <source>
        <dbReference type="Proteomes" id="UP000011081"/>
    </source>
</evidence>
<dbReference type="PROSITE" id="PS00889">
    <property type="entry name" value="CNMP_BINDING_2"/>
    <property type="match status" value="1"/>
</dbReference>
<dbReference type="SMART" id="SM00100">
    <property type="entry name" value="cNMP"/>
    <property type="match status" value="1"/>
</dbReference>
<dbReference type="RefSeq" id="XP_008075548.1">
    <property type="nucleotide sequence ID" value="XM_008077357.1"/>
</dbReference>
<dbReference type="PROSITE" id="PS00888">
    <property type="entry name" value="CNMP_BINDING_1"/>
    <property type="match status" value="1"/>
</dbReference>
<dbReference type="GO" id="GO:0030552">
    <property type="term" value="F:cAMP binding"/>
    <property type="evidence" value="ECO:0007669"/>
    <property type="project" value="TreeGrafter"/>
</dbReference>
<dbReference type="InterPro" id="IPR018490">
    <property type="entry name" value="cNMP-bd_dom_sf"/>
</dbReference>
<dbReference type="Proteomes" id="UP000011081">
    <property type="component" value="Unassembled WGS sequence"/>
</dbReference>
<keyword evidence="3" id="KW-1185">Reference proteome</keyword>
<evidence type="ECO:0000313" key="2">
    <source>
        <dbReference type="EMBL" id="ELA45967.1"/>
    </source>
</evidence>
<dbReference type="InterPro" id="IPR018488">
    <property type="entry name" value="cNMP-bd_CS"/>
</dbReference>
<reference evidence="3" key="1">
    <citation type="submission" date="2011-03" db="EMBL/GenBank/DDBJ databases">
        <title>The genome sequence of Vavraia culicis strain floridensis.</title>
        <authorList>
            <consortium name="The Broad Institute Genome Sequencing Platform"/>
            <person name="Cuomo C."/>
            <person name="Becnel J."/>
            <person name="Sanscrainte N."/>
            <person name="Young S.K."/>
            <person name="Zeng Q."/>
            <person name="Gargeya S."/>
            <person name="Fitzgerald M."/>
            <person name="Haas B."/>
            <person name="Abouelleil A."/>
            <person name="Alvarado L."/>
            <person name="Arachchi H.M."/>
            <person name="Berlin A."/>
            <person name="Chapman S.B."/>
            <person name="Gearin G."/>
            <person name="Goldberg J."/>
            <person name="Griggs A."/>
            <person name="Gujja S."/>
            <person name="Hansen M."/>
            <person name="Heiman D."/>
            <person name="Howarth C."/>
            <person name="Larimer J."/>
            <person name="Lui A."/>
            <person name="MacDonald P.J.P."/>
            <person name="McCowen C."/>
            <person name="Montmayeur A."/>
            <person name="Murphy C."/>
            <person name="Neiman D."/>
            <person name="Pearson M."/>
            <person name="Priest M."/>
            <person name="Roberts A."/>
            <person name="Saif S."/>
            <person name="Shea T."/>
            <person name="Sisk P."/>
            <person name="Stolte C."/>
            <person name="Sykes S."/>
            <person name="Wortman J."/>
            <person name="Nusbaum C."/>
            <person name="Birren B."/>
        </authorList>
    </citation>
    <scope>NUCLEOTIDE SEQUENCE [LARGE SCALE GENOMIC DNA]</scope>
    <source>
        <strain evidence="3">floridensis</strain>
    </source>
</reference>
<dbReference type="PROSITE" id="PS50042">
    <property type="entry name" value="CNMP_BINDING_3"/>
    <property type="match status" value="1"/>
</dbReference>
<protein>
    <recommendedName>
        <fullName evidence="1">Cyclic nucleotide-binding domain-containing protein</fullName>
    </recommendedName>
</protein>
<evidence type="ECO:0000259" key="1">
    <source>
        <dbReference type="PROSITE" id="PS50042"/>
    </source>
</evidence>
<organism evidence="2 3">
    <name type="scientific">Vavraia culicis (isolate floridensis)</name>
    <name type="common">Microsporidian parasite</name>
    <dbReference type="NCBI Taxonomy" id="948595"/>
    <lineage>
        <taxon>Eukaryota</taxon>
        <taxon>Fungi</taxon>
        <taxon>Fungi incertae sedis</taxon>
        <taxon>Microsporidia</taxon>
        <taxon>Pleistophoridae</taxon>
        <taxon>Vavraia</taxon>
    </lineage>
</organism>
<dbReference type="AlphaFoldDB" id="L2GRH0"/>
<dbReference type="InterPro" id="IPR050503">
    <property type="entry name" value="cAMP-dep_PK_reg_su-like"/>
</dbReference>
<dbReference type="PANTHER" id="PTHR11635">
    <property type="entry name" value="CAMP-DEPENDENT PROTEIN KINASE REGULATORY CHAIN"/>
    <property type="match status" value="1"/>
</dbReference>
<dbReference type="Pfam" id="PF00027">
    <property type="entry name" value="cNMP_binding"/>
    <property type="match status" value="1"/>
</dbReference>
<dbReference type="HOGENOM" id="CLU_075121_0_0_1"/>
<dbReference type="PRINTS" id="PR00103">
    <property type="entry name" value="CAMPKINASE"/>
</dbReference>
<dbReference type="InParanoid" id="L2GRH0"/>
<dbReference type="Gene3D" id="2.60.120.10">
    <property type="entry name" value="Jelly Rolls"/>
    <property type="match status" value="1"/>
</dbReference>
<dbReference type="PANTHER" id="PTHR11635:SF152">
    <property type="entry name" value="CAMP-DEPENDENT PROTEIN KINASE TYPE I REGULATORY SUBUNIT-RELATED"/>
    <property type="match status" value="1"/>
</dbReference>